<keyword evidence="1" id="KW-0472">Membrane</keyword>
<organism evidence="2 3">
    <name type="scientific">Theobroma cacao</name>
    <name type="common">Cacao</name>
    <name type="synonym">Cocoa</name>
    <dbReference type="NCBI Taxonomy" id="3641"/>
    <lineage>
        <taxon>Eukaryota</taxon>
        <taxon>Viridiplantae</taxon>
        <taxon>Streptophyta</taxon>
        <taxon>Embryophyta</taxon>
        <taxon>Tracheophyta</taxon>
        <taxon>Spermatophyta</taxon>
        <taxon>Magnoliopsida</taxon>
        <taxon>eudicotyledons</taxon>
        <taxon>Gunneridae</taxon>
        <taxon>Pentapetalae</taxon>
        <taxon>rosids</taxon>
        <taxon>malvids</taxon>
        <taxon>Malvales</taxon>
        <taxon>Malvaceae</taxon>
        <taxon>Byttnerioideae</taxon>
        <taxon>Theobroma</taxon>
    </lineage>
</organism>
<keyword evidence="1" id="KW-0812">Transmembrane</keyword>
<sequence length="103" mass="12328">VEREKPDTFFRPPSLPFPPFFPLCVACALSLCHIKSAGRERREQSKPSFIIVYYIRTPQQRLFLFFLCFLCSFFRERERFEGCTKIAEDFRLSTYFFHNDLLA</sequence>
<dbReference type="AlphaFoldDB" id="A0A061GW01"/>
<dbReference type="Proteomes" id="UP000026915">
    <property type="component" value="Chromosome 9"/>
</dbReference>
<evidence type="ECO:0000313" key="2">
    <source>
        <dbReference type="EMBL" id="EOY33357.1"/>
    </source>
</evidence>
<accession>A0A061GW01</accession>
<keyword evidence="1" id="KW-1133">Transmembrane helix</keyword>
<evidence type="ECO:0000313" key="3">
    <source>
        <dbReference type="Proteomes" id="UP000026915"/>
    </source>
</evidence>
<evidence type="ECO:0000256" key="1">
    <source>
        <dbReference type="SAM" id="Phobius"/>
    </source>
</evidence>
<dbReference type="EMBL" id="CM001887">
    <property type="protein sequence ID" value="EOY33357.1"/>
    <property type="molecule type" value="Genomic_DNA"/>
</dbReference>
<feature type="transmembrane region" description="Helical" evidence="1">
    <location>
        <begin position="20"/>
        <end position="38"/>
    </location>
</feature>
<reference evidence="2 3" key="1">
    <citation type="journal article" date="2013" name="Genome Biol.">
        <title>The genome sequence of the most widely cultivated cacao type and its use to identify candidate genes regulating pod color.</title>
        <authorList>
            <person name="Motamayor J.C."/>
            <person name="Mockaitis K."/>
            <person name="Schmutz J."/>
            <person name="Haiminen N."/>
            <person name="Iii D.L."/>
            <person name="Cornejo O."/>
            <person name="Findley S.D."/>
            <person name="Zheng P."/>
            <person name="Utro F."/>
            <person name="Royaert S."/>
            <person name="Saski C."/>
            <person name="Jenkins J."/>
            <person name="Podicheti R."/>
            <person name="Zhao M."/>
            <person name="Scheffler B.E."/>
            <person name="Stack J.C."/>
            <person name="Feltus F.A."/>
            <person name="Mustiga G.M."/>
            <person name="Amores F."/>
            <person name="Phillips W."/>
            <person name="Marelli J.P."/>
            <person name="May G.D."/>
            <person name="Shapiro H."/>
            <person name="Ma J."/>
            <person name="Bustamante C.D."/>
            <person name="Schnell R.J."/>
            <person name="Main D."/>
            <person name="Gilbert D."/>
            <person name="Parida L."/>
            <person name="Kuhn D.N."/>
        </authorList>
    </citation>
    <scope>NUCLEOTIDE SEQUENCE [LARGE SCALE GENOMIC DNA]</scope>
    <source>
        <strain evidence="3">cv. Matina 1-6</strain>
    </source>
</reference>
<dbReference type="Gramene" id="EOY33357">
    <property type="protein sequence ID" value="EOY33357"/>
    <property type="gene ID" value="TCM_041337"/>
</dbReference>
<name>A0A061GW01_THECC</name>
<gene>
    <name evidence="2" type="ORF">TCM_041337</name>
</gene>
<protein>
    <submittedName>
        <fullName evidence="2">Uncharacterized protein</fullName>
    </submittedName>
</protein>
<dbReference type="InParanoid" id="A0A061GW01"/>
<proteinExistence type="predicted"/>
<dbReference type="HOGENOM" id="CLU_2270751_0_0_1"/>
<keyword evidence="3" id="KW-1185">Reference proteome</keyword>
<feature type="non-terminal residue" evidence="2">
    <location>
        <position position="1"/>
    </location>
</feature>